<reference evidence="1 2" key="1">
    <citation type="submission" date="2020-08" db="EMBL/GenBank/DDBJ databases">
        <title>Genomic Encyclopedia of Type Strains, Phase III (KMG-III): the genomes of soil and plant-associated and newly described type strains.</title>
        <authorList>
            <person name="Whitman W."/>
        </authorList>
    </citation>
    <scope>NUCLEOTIDE SEQUENCE [LARGE SCALE GENOMIC DNA]</scope>
    <source>
        <strain evidence="1 2">CECT 8960</strain>
    </source>
</reference>
<keyword evidence="2" id="KW-1185">Reference proteome</keyword>
<dbReference type="InterPro" id="IPR008949">
    <property type="entry name" value="Isoprenoid_synthase_dom_sf"/>
</dbReference>
<sequence length="116" mass="12744">MIDALGLFGTAAATGKPVGEDLMARKAATVLVFAREGADTARRRQLARLDRLPELRQSDVDTYLEIIAATGAREQAERLIERRLRDGRTAFANVALPDGVRQRLSHLADLCGDRDK</sequence>
<dbReference type="AlphaFoldDB" id="A0A7W7QFX5"/>
<accession>A0A7W7QFX5</accession>
<comment type="caution">
    <text evidence="1">The sequence shown here is derived from an EMBL/GenBank/DDBJ whole genome shotgun (WGS) entry which is preliminary data.</text>
</comment>
<dbReference type="SUPFAM" id="SSF48576">
    <property type="entry name" value="Terpenoid synthases"/>
    <property type="match status" value="1"/>
</dbReference>
<evidence type="ECO:0000313" key="2">
    <source>
        <dbReference type="Proteomes" id="UP000520767"/>
    </source>
</evidence>
<name>A0A7W7QFX5_9PSEU</name>
<dbReference type="RefSeq" id="WP_225943831.1">
    <property type="nucleotide sequence ID" value="NZ_JACHJQ010000016.1"/>
</dbReference>
<evidence type="ECO:0000313" key="1">
    <source>
        <dbReference type="EMBL" id="MBB4912789.1"/>
    </source>
</evidence>
<proteinExistence type="predicted"/>
<dbReference type="EMBL" id="JACHJQ010000016">
    <property type="protein sequence ID" value="MBB4912789.1"/>
    <property type="molecule type" value="Genomic_DNA"/>
</dbReference>
<protein>
    <submittedName>
        <fullName evidence="1">Geranylgeranyl pyrophosphate synthase</fullName>
    </submittedName>
</protein>
<gene>
    <name evidence="1" type="ORF">FHR82_009063</name>
</gene>
<dbReference type="Proteomes" id="UP000520767">
    <property type="component" value="Unassembled WGS sequence"/>
</dbReference>
<dbReference type="Gene3D" id="1.10.600.10">
    <property type="entry name" value="Farnesyl Diphosphate Synthase"/>
    <property type="match status" value="1"/>
</dbReference>
<organism evidence="1 2">
    <name type="scientific">Actinophytocola algeriensis</name>
    <dbReference type="NCBI Taxonomy" id="1768010"/>
    <lineage>
        <taxon>Bacteria</taxon>
        <taxon>Bacillati</taxon>
        <taxon>Actinomycetota</taxon>
        <taxon>Actinomycetes</taxon>
        <taxon>Pseudonocardiales</taxon>
        <taxon>Pseudonocardiaceae</taxon>
    </lineage>
</organism>